<dbReference type="SMART" id="SM00749">
    <property type="entry name" value="BON"/>
    <property type="match status" value="3"/>
</dbReference>
<dbReference type="AlphaFoldDB" id="A0A6S7DAP2"/>
<dbReference type="InterPro" id="IPR014004">
    <property type="entry name" value="Transpt-assoc_nodulatn_dom_bac"/>
</dbReference>
<feature type="domain" description="BON" evidence="1">
    <location>
        <begin position="77"/>
        <end position="145"/>
    </location>
</feature>
<organism evidence="2 3">
    <name type="scientific">Achromobacter anxifer</name>
    <dbReference type="NCBI Taxonomy" id="1287737"/>
    <lineage>
        <taxon>Bacteria</taxon>
        <taxon>Pseudomonadati</taxon>
        <taxon>Pseudomonadota</taxon>
        <taxon>Betaproteobacteria</taxon>
        <taxon>Burkholderiales</taxon>
        <taxon>Alcaligenaceae</taxon>
        <taxon>Achromobacter</taxon>
    </lineage>
</organism>
<dbReference type="Gene3D" id="3.30.1340.30">
    <property type="match status" value="3"/>
</dbReference>
<dbReference type="InterPro" id="IPR007055">
    <property type="entry name" value="BON_dom"/>
</dbReference>
<dbReference type="PROSITE" id="PS50914">
    <property type="entry name" value="BON"/>
    <property type="match status" value="3"/>
</dbReference>
<dbReference type="EMBL" id="CADILG010000005">
    <property type="protein sequence ID" value="CAB3839669.1"/>
    <property type="molecule type" value="Genomic_DNA"/>
</dbReference>
<proteinExistence type="predicted"/>
<evidence type="ECO:0000259" key="1">
    <source>
        <dbReference type="PROSITE" id="PS50914"/>
    </source>
</evidence>
<evidence type="ECO:0000313" key="3">
    <source>
        <dbReference type="Proteomes" id="UP000494117"/>
    </source>
</evidence>
<dbReference type="Proteomes" id="UP000494117">
    <property type="component" value="Unassembled WGS sequence"/>
</dbReference>
<feature type="domain" description="BON" evidence="1">
    <location>
        <begin position="148"/>
        <end position="215"/>
    </location>
</feature>
<reference evidence="2 3" key="1">
    <citation type="submission" date="2020-04" db="EMBL/GenBank/DDBJ databases">
        <authorList>
            <person name="De Canck E."/>
        </authorList>
    </citation>
    <scope>NUCLEOTIDE SEQUENCE [LARGE SCALE GENOMIC DNA]</scope>
    <source>
        <strain evidence="2 3">LMG 26858</strain>
    </source>
</reference>
<dbReference type="PANTHER" id="PTHR34606">
    <property type="entry name" value="BON DOMAIN-CONTAINING PROTEIN"/>
    <property type="match status" value="1"/>
</dbReference>
<dbReference type="Pfam" id="PF04972">
    <property type="entry name" value="BON"/>
    <property type="match status" value="3"/>
</dbReference>
<gene>
    <name evidence="2" type="ORF">LMG26858_01128</name>
</gene>
<feature type="domain" description="BON" evidence="1">
    <location>
        <begin position="2"/>
        <end position="70"/>
    </location>
</feature>
<sequence length="215" mass="23232">MSDADLRERVQRALTFEPSVDELHIGVVAENGIVTLTGHVSSYAQKLAAEETVQRVRGVRGIAQEIEVRMAADKQQADDQIAARALSIISWDSTIPDGKVQVAVHKGWVTLNGKVDWFYQREAAAAAVHKLSGVTGISNLIEVTPAIHAGDIKQKIEEALLRSALIEANRVEVSVHGHKVVLSGRVNSWIERGAAERAAWAVPGVVEVQDKLAVG</sequence>
<dbReference type="RefSeq" id="WP_175206009.1">
    <property type="nucleotide sequence ID" value="NZ_CADILG010000005.1"/>
</dbReference>
<dbReference type="PANTHER" id="PTHR34606:SF15">
    <property type="entry name" value="BON DOMAIN-CONTAINING PROTEIN"/>
    <property type="match status" value="1"/>
</dbReference>
<accession>A0A6S7DAP2</accession>
<keyword evidence="3" id="KW-1185">Reference proteome</keyword>
<dbReference type="InterPro" id="IPR051686">
    <property type="entry name" value="Lipoprotein_DolP"/>
</dbReference>
<name>A0A6S7DAP2_9BURK</name>
<evidence type="ECO:0000313" key="2">
    <source>
        <dbReference type="EMBL" id="CAB3839669.1"/>
    </source>
</evidence>
<protein>
    <recommendedName>
        <fullName evidence="1">BON domain-containing protein</fullName>
    </recommendedName>
</protein>